<name>A0ACC0C5Y2_CATRO</name>
<protein>
    <submittedName>
        <fullName evidence="1">Uncharacterized protein</fullName>
    </submittedName>
</protein>
<proteinExistence type="predicted"/>
<organism evidence="1 2">
    <name type="scientific">Catharanthus roseus</name>
    <name type="common">Madagascar periwinkle</name>
    <name type="synonym">Vinca rosea</name>
    <dbReference type="NCBI Taxonomy" id="4058"/>
    <lineage>
        <taxon>Eukaryota</taxon>
        <taxon>Viridiplantae</taxon>
        <taxon>Streptophyta</taxon>
        <taxon>Embryophyta</taxon>
        <taxon>Tracheophyta</taxon>
        <taxon>Spermatophyta</taxon>
        <taxon>Magnoliopsida</taxon>
        <taxon>eudicotyledons</taxon>
        <taxon>Gunneridae</taxon>
        <taxon>Pentapetalae</taxon>
        <taxon>asterids</taxon>
        <taxon>lamiids</taxon>
        <taxon>Gentianales</taxon>
        <taxon>Apocynaceae</taxon>
        <taxon>Rauvolfioideae</taxon>
        <taxon>Vinceae</taxon>
        <taxon>Catharanthinae</taxon>
        <taxon>Catharanthus</taxon>
    </lineage>
</organism>
<evidence type="ECO:0000313" key="2">
    <source>
        <dbReference type="Proteomes" id="UP001060085"/>
    </source>
</evidence>
<sequence length="456" mass="49931">MTSIQKSHKTMQNNSKIFLFSSLIFFSIFLSSHSQQIQPLITPITKDSSTNLYSISASLKTPLQPTNLHLDLGASLTWIDCTRRYKSSSYRHVLYNATLCLELQTRIYGNCFKKPGPSCFNDSCEFFPENSVTRQVAIGDILIDSIALPKTDGRNPGGLAVDSDFVFSCGKTRLLKGLANGVTGLAALGRFNFSLPAQLSRAFSSPLIFALCLPRSTSSGNGVAFFNSAGPYYFLPGIDLSKSLIYTPLILNPYEGTVITNGLRPSDEYFIGVTAVKVNGKAVPLNQTLLIINQENGFGGTKITTSTPYTILHTSIYKAVTEAFVRESALFDLTQTTPLKPFNVCFAGDRIPSTRTGPAVPTIDLVLQKDEVFWRIFGSNSMVRLKRNGQDVLCLGFVDGGSDPRTSIVIGGYQIEDNLLQFDLGLNRLGFSSSVLLRGTTCSNFNFTTNKHAKFI</sequence>
<accession>A0ACC0C5Y2</accession>
<dbReference type="Proteomes" id="UP001060085">
    <property type="component" value="Linkage Group LG01"/>
</dbReference>
<dbReference type="EMBL" id="CM044701">
    <property type="protein sequence ID" value="KAI5680304.1"/>
    <property type="molecule type" value="Genomic_DNA"/>
</dbReference>
<gene>
    <name evidence="1" type="ORF">M9H77_01531</name>
</gene>
<keyword evidence="2" id="KW-1185">Reference proteome</keyword>
<comment type="caution">
    <text evidence="1">The sequence shown here is derived from an EMBL/GenBank/DDBJ whole genome shotgun (WGS) entry which is preliminary data.</text>
</comment>
<evidence type="ECO:0000313" key="1">
    <source>
        <dbReference type="EMBL" id="KAI5680304.1"/>
    </source>
</evidence>
<reference evidence="2" key="1">
    <citation type="journal article" date="2023" name="Nat. Plants">
        <title>Single-cell RNA sequencing provides a high-resolution roadmap for understanding the multicellular compartmentation of specialized metabolism.</title>
        <authorList>
            <person name="Sun S."/>
            <person name="Shen X."/>
            <person name="Li Y."/>
            <person name="Li Y."/>
            <person name="Wang S."/>
            <person name="Li R."/>
            <person name="Zhang H."/>
            <person name="Shen G."/>
            <person name="Guo B."/>
            <person name="Wei J."/>
            <person name="Xu J."/>
            <person name="St-Pierre B."/>
            <person name="Chen S."/>
            <person name="Sun C."/>
        </authorList>
    </citation>
    <scope>NUCLEOTIDE SEQUENCE [LARGE SCALE GENOMIC DNA]</scope>
</reference>